<dbReference type="SUPFAM" id="SSF55874">
    <property type="entry name" value="ATPase domain of HSP90 chaperone/DNA topoisomerase II/histidine kinase"/>
    <property type="match status" value="1"/>
</dbReference>
<dbReference type="EMBL" id="JACHHT010000001">
    <property type="protein sequence ID" value="MBB6519928.1"/>
    <property type="molecule type" value="Genomic_DNA"/>
</dbReference>
<dbReference type="InterPro" id="IPR036890">
    <property type="entry name" value="HATPase_C_sf"/>
</dbReference>
<name>A0A7X0JPI8_9GAMM</name>
<organism evidence="3 4">
    <name type="scientific">Pseudoteredinibacter isoporae</name>
    <dbReference type="NCBI Taxonomy" id="570281"/>
    <lineage>
        <taxon>Bacteria</taxon>
        <taxon>Pseudomonadati</taxon>
        <taxon>Pseudomonadota</taxon>
        <taxon>Gammaproteobacteria</taxon>
        <taxon>Cellvibrionales</taxon>
        <taxon>Cellvibrionaceae</taxon>
        <taxon>Pseudoteredinibacter</taxon>
    </lineage>
</organism>
<dbReference type="AlphaFoldDB" id="A0A7X0JPI8"/>
<dbReference type="Pfam" id="PF06580">
    <property type="entry name" value="His_kinase"/>
    <property type="match status" value="1"/>
</dbReference>
<keyword evidence="3" id="KW-0808">Transferase</keyword>
<reference evidence="3 4" key="1">
    <citation type="submission" date="2020-08" db="EMBL/GenBank/DDBJ databases">
        <title>Genomic Encyclopedia of Type Strains, Phase IV (KMG-IV): sequencing the most valuable type-strain genomes for metagenomic binning, comparative biology and taxonomic classification.</title>
        <authorList>
            <person name="Goeker M."/>
        </authorList>
    </citation>
    <scope>NUCLEOTIDE SEQUENCE [LARGE SCALE GENOMIC DNA]</scope>
    <source>
        <strain evidence="3 4">DSM 22368</strain>
    </source>
</reference>
<gene>
    <name evidence="3" type="ORF">HNR48_000206</name>
</gene>
<sequence>MFTIKNKKRQLEQGVNEALNIKGDFLPDLKSPPVALGIVLVCELLAIVLSLAAFGLQDFDWQKLGMVSLAVQWIALASLLVLALMSNWLNQRHPAIAGVSCFLIVQLLTLSFFGFVIGQYGHVLQLNYWHLGQFLLISMMITGIGLRYMYLQQQYRNQQQAHLHSQLQALQSRIQPHFLFNCMNTIACLIDVDPEKAEQAVEDLSELFRASLAEPKLVSVRDEITLCERYLAMEKLRMGERLHTEWDVAEEAWPMPIPSLVLQPLLENAIKHGVHHLPEGGTIQIQVLMQNDELHLMMSNPLAQNARSSGNQLALNNVLARLRGHFGDKVKWNIEQSDELYTINIRYQLKNL</sequence>
<dbReference type="GO" id="GO:0000155">
    <property type="term" value="F:phosphorelay sensor kinase activity"/>
    <property type="evidence" value="ECO:0007669"/>
    <property type="project" value="InterPro"/>
</dbReference>
<dbReference type="InterPro" id="IPR010559">
    <property type="entry name" value="Sig_transdc_His_kin_internal"/>
</dbReference>
<evidence type="ECO:0000313" key="3">
    <source>
        <dbReference type="EMBL" id="MBB6519928.1"/>
    </source>
</evidence>
<dbReference type="Gene3D" id="3.30.565.10">
    <property type="entry name" value="Histidine kinase-like ATPase, C-terminal domain"/>
    <property type="match status" value="1"/>
</dbReference>
<proteinExistence type="predicted"/>
<dbReference type="PANTHER" id="PTHR34220">
    <property type="entry name" value="SENSOR HISTIDINE KINASE YPDA"/>
    <property type="match status" value="1"/>
</dbReference>
<dbReference type="RefSeq" id="WP_166852750.1">
    <property type="nucleotide sequence ID" value="NZ_JAAONY010000001.1"/>
</dbReference>
<protein>
    <submittedName>
        <fullName evidence="3">Two-component system sensor histidine kinase AlgZ</fullName>
        <ecNumber evidence="3">2.7.13.3</ecNumber>
    </submittedName>
</protein>
<keyword evidence="4" id="KW-1185">Reference proteome</keyword>
<feature type="transmembrane region" description="Helical" evidence="1">
    <location>
        <begin position="34"/>
        <end position="54"/>
    </location>
</feature>
<dbReference type="EC" id="2.7.13.3" evidence="3"/>
<dbReference type="PANTHER" id="PTHR34220:SF7">
    <property type="entry name" value="SENSOR HISTIDINE KINASE YPDA"/>
    <property type="match status" value="1"/>
</dbReference>
<keyword evidence="1" id="KW-1133">Transmembrane helix</keyword>
<keyword evidence="1" id="KW-0472">Membrane</keyword>
<dbReference type="InParanoid" id="A0A7X0JPI8"/>
<feature type="transmembrane region" description="Helical" evidence="1">
    <location>
        <begin position="66"/>
        <end position="84"/>
    </location>
</feature>
<dbReference type="InterPro" id="IPR050640">
    <property type="entry name" value="Bact_2-comp_sensor_kinase"/>
</dbReference>
<accession>A0A7X0JPI8</accession>
<evidence type="ECO:0000259" key="2">
    <source>
        <dbReference type="Pfam" id="PF06580"/>
    </source>
</evidence>
<keyword evidence="3" id="KW-0418">Kinase</keyword>
<evidence type="ECO:0000256" key="1">
    <source>
        <dbReference type="SAM" id="Phobius"/>
    </source>
</evidence>
<feature type="domain" description="Signal transduction histidine kinase internal region" evidence="2">
    <location>
        <begin position="166"/>
        <end position="242"/>
    </location>
</feature>
<dbReference type="GO" id="GO:0016020">
    <property type="term" value="C:membrane"/>
    <property type="evidence" value="ECO:0007669"/>
    <property type="project" value="InterPro"/>
</dbReference>
<feature type="transmembrane region" description="Helical" evidence="1">
    <location>
        <begin position="129"/>
        <end position="150"/>
    </location>
</feature>
<evidence type="ECO:0000313" key="4">
    <source>
        <dbReference type="Proteomes" id="UP000528457"/>
    </source>
</evidence>
<feature type="transmembrane region" description="Helical" evidence="1">
    <location>
        <begin position="96"/>
        <end position="117"/>
    </location>
</feature>
<comment type="caution">
    <text evidence="3">The sequence shown here is derived from an EMBL/GenBank/DDBJ whole genome shotgun (WGS) entry which is preliminary data.</text>
</comment>
<keyword evidence="1" id="KW-0812">Transmembrane</keyword>
<dbReference type="Proteomes" id="UP000528457">
    <property type="component" value="Unassembled WGS sequence"/>
</dbReference>